<evidence type="ECO:0000313" key="9">
    <source>
        <dbReference type="RefSeq" id="XP_015269448.1"/>
    </source>
</evidence>
<evidence type="ECO:0000313" key="8">
    <source>
        <dbReference type="Proteomes" id="UP000694871"/>
    </source>
</evidence>
<name>A0ABM1K6W1_GEKJA</name>
<evidence type="ECO:0000256" key="4">
    <source>
        <dbReference type="ARBA" id="ARBA00022741"/>
    </source>
</evidence>
<dbReference type="Pfam" id="PF00653">
    <property type="entry name" value="BIR"/>
    <property type="match status" value="3"/>
</dbReference>
<dbReference type="Gene3D" id="3.80.10.10">
    <property type="entry name" value="Ribonuclease Inhibitor"/>
    <property type="match status" value="1"/>
</dbReference>
<dbReference type="Gene3D" id="1.10.1170.10">
    <property type="entry name" value="Inhibitor Of Apoptosis Protein (2mihbC-IAP-1), Chain A"/>
    <property type="match status" value="3"/>
</dbReference>
<dbReference type="CDD" id="cd00022">
    <property type="entry name" value="BIR"/>
    <property type="match status" value="3"/>
</dbReference>
<evidence type="ECO:0000256" key="1">
    <source>
        <dbReference type="ARBA" id="ARBA00022703"/>
    </source>
</evidence>
<dbReference type="PANTHER" id="PTHR46914">
    <property type="entry name" value="BACULOVIRAL IAP REPEAT-CONTAINING PROTEIN 1"/>
    <property type="match status" value="1"/>
</dbReference>
<protein>
    <submittedName>
        <fullName evidence="9">Baculoviral IAP repeat-containing protein 1</fullName>
    </submittedName>
</protein>
<keyword evidence="4" id="KW-0547">Nucleotide-binding</keyword>
<dbReference type="InterPro" id="IPR028789">
    <property type="entry name" value="Naip"/>
</dbReference>
<evidence type="ECO:0000259" key="7">
    <source>
        <dbReference type="PROSITE" id="PS50837"/>
    </source>
</evidence>
<dbReference type="PROSITE" id="PS50837">
    <property type="entry name" value="NACHT"/>
    <property type="match status" value="1"/>
</dbReference>
<dbReference type="SMART" id="SM00238">
    <property type="entry name" value="BIR"/>
    <property type="match status" value="3"/>
</dbReference>
<dbReference type="Pfam" id="PF17889">
    <property type="entry name" value="NLRC4_HD"/>
    <property type="match status" value="1"/>
</dbReference>
<dbReference type="InterPro" id="IPR053882">
    <property type="entry name" value="Nlrc4-like_WHD"/>
</dbReference>
<sequence length="1414" mass="161141">MATQEAFAEDPKDSKIFELDISYLEARYPNVNFDFHKLAEEMEEEYQPIREQLKKEFRFNSTMRNEAQRLKTFLSQPSSNSRSAWAPSEMSAAGFYYTGVKSAIQCFCCGLVLLSRSITKNPYAMHKKYQPDCEFILGKEVGNISKYDVRVQNLAKSSTEIKKVYESVELRLESFASWPLYGQEVQPALLANGGFFFTGIKDTVQCFACNGCLGNWKDGDDPWKEHAKWFPECKFLQKEKSRDEIKAYIQNYSGFVDITGKCFGTSFAKTLPPNTGDSEPILNIYEDEDVRLDSFKTWPQEAQVDAVSLARAGFFYTGVKDAVQCFACAGRLAEWKEADDPWKEHTKYFPDCKQSDPGRHRSVEQLMTQSGSWCDQQIHCNNNLEKAEALSSATTNVAFEEHEWLREQLSRAYSDVSFRKMFSFGDSTHFAIDLKALYGDLVIVSKNIHNLPLQQLILPEVLESFQSITVVEGEAGSGKTALLRKIAILWASGCCPVLSRFKFVFYLSLNSRGRNEKLADMICNQLVGLEGSLTKDSLKNLCQSLRNQVLFLVDGYDEMNTVPSEIEDLIQKNHFNKHCLVIAVRTNRIGSIRLFANTILSIGEFPLTSTVYLLRKLFSHNISLVEEFYIQMVQEETIQSLFKTPLFVVSLGAYWVQYPESNMFTDMVILKAYLLYISMKYPQECEQLKVMVSSCGELALQGLYKSCFDFSEEDLFEVGVRGDDAVWFGLLSKFTAQRLHPLYKFFHLSFQEFLAGLRMSELLASDVQENVEKGLWYLQQINTFVKIFGRYKYILMYACSKPSNAVPKIISHLLNLLNCEESFESRSENDVYLQQTPKLQLMQLQLLFITFRLFPELRHSTATEIVLKLATELAYQSNMVPACAPMFLEFIYGKQFSVHQFASTSGFISRFFLDYPESLFLPSSFVASFTGKKEVADLSRAESCYSNLGVPVVDKEYAPAFKLFSDVSKQVKEREDFSNSFMSLIPRYLPDSKIAPFVPLKGHKKIPHLKFDASNVKSLQVHDLQNVVILFSVFDRIELRLKNCQGLIESIQPAIEQNLRSFKVCSIHCDTLSVVEENLLLSMSSLESLEIKGITSVPETVFANLDKYTFLKELSMDLPDCQNIFDIIPEGFKNLHSMEKLLIYNVQFQSSSARLVEVMRNFRNLCVFHLKHSDFSEFGALMDAISTCKMLREIRLTELSFGDKDLFSLAAALPNFTALKVLDLARLSFTDEEACTALASVLSCLVALEELVLPIGQGITHEAKVIVQQCCHIPNLQKLEFNQALSDEGLLEIANVAVDGGFQKLEFLHLMVNHSTTESAWRTFFQTLSNMPKLHEADFSRLHTHSIKCEAATVRSFVQCVSRLPSLKTINMIGWLFDADDLKMFEVMKEQHPQSKSLNLTWEFILPFSPIVQE</sequence>
<proteinExistence type="predicted"/>
<dbReference type="PROSITE" id="PS50143">
    <property type="entry name" value="BIR_REPEAT_2"/>
    <property type="match status" value="3"/>
</dbReference>
<evidence type="ECO:0000256" key="6">
    <source>
        <dbReference type="ARBA" id="ARBA00022840"/>
    </source>
</evidence>
<keyword evidence="8" id="KW-1185">Reference proteome</keyword>
<dbReference type="Pfam" id="PF22524">
    <property type="entry name" value="WHD_Nlrc4"/>
    <property type="match status" value="1"/>
</dbReference>
<dbReference type="SUPFAM" id="SSF52047">
    <property type="entry name" value="RNI-like"/>
    <property type="match status" value="1"/>
</dbReference>
<dbReference type="Gene3D" id="3.40.50.300">
    <property type="entry name" value="P-loop containing nucleotide triphosphate hydrolases"/>
    <property type="match status" value="1"/>
</dbReference>
<reference evidence="9" key="1">
    <citation type="submission" date="2025-08" db="UniProtKB">
        <authorList>
            <consortium name="RefSeq"/>
        </authorList>
    </citation>
    <scope>IDENTIFICATION</scope>
</reference>
<dbReference type="InterPro" id="IPR040535">
    <property type="entry name" value="NLRC4_HD"/>
</dbReference>
<dbReference type="Pfam" id="PF05729">
    <property type="entry name" value="NACHT"/>
    <property type="match status" value="1"/>
</dbReference>
<feature type="domain" description="NACHT" evidence="7">
    <location>
        <begin position="467"/>
        <end position="587"/>
    </location>
</feature>
<dbReference type="SUPFAM" id="SSF57924">
    <property type="entry name" value="Inhibitor of apoptosis (IAP) repeat"/>
    <property type="match status" value="3"/>
</dbReference>
<dbReference type="Proteomes" id="UP000694871">
    <property type="component" value="Unplaced"/>
</dbReference>
<dbReference type="PANTHER" id="PTHR46914:SF1">
    <property type="entry name" value="BACULOVIRAL IAP REPEAT-CONTAINING PROTEIN 1"/>
    <property type="match status" value="1"/>
</dbReference>
<evidence type="ECO:0000256" key="5">
    <source>
        <dbReference type="ARBA" id="ARBA00022833"/>
    </source>
</evidence>
<dbReference type="RefSeq" id="XP_015269448.1">
    <property type="nucleotide sequence ID" value="XM_015413962.1"/>
</dbReference>
<accession>A0ABM1K6W1</accession>
<dbReference type="GeneID" id="107112777"/>
<dbReference type="InterPro" id="IPR001370">
    <property type="entry name" value="BIR_rpt"/>
</dbReference>
<dbReference type="InterPro" id="IPR027417">
    <property type="entry name" value="P-loop_NTPase"/>
</dbReference>
<organism evidence="8 9">
    <name type="scientific">Gekko japonicus</name>
    <name type="common">Schlegel's Japanese gecko</name>
    <dbReference type="NCBI Taxonomy" id="146911"/>
    <lineage>
        <taxon>Eukaryota</taxon>
        <taxon>Metazoa</taxon>
        <taxon>Chordata</taxon>
        <taxon>Craniata</taxon>
        <taxon>Vertebrata</taxon>
        <taxon>Euteleostomi</taxon>
        <taxon>Lepidosauria</taxon>
        <taxon>Squamata</taxon>
        <taxon>Bifurcata</taxon>
        <taxon>Gekkota</taxon>
        <taxon>Gekkonidae</taxon>
        <taxon>Gekkoninae</taxon>
        <taxon>Gekko</taxon>
    </lineage>
</organism>
<keyword evidence="5" id="KW-0862">Zinc</keyword>
<keyword evidence="2" id="KW-0479">Metal-binding</keyword>
<keyword evidence="1" id="KW-0053">Apoptosis</keyword>
<gene>
    <name evidence="9" type="primary">NAIP</name>
</gene>
<evidence type="ECO:0000256" key="3">
    <source>
        <dbReference type="ARBA" id="ARBA00022737"/>
    </source>
</evidence>
<dbReference type="InterPro" id="IPR032675">
    <property type="entry name" value="LRR_dom_sf"/>
</dbReference>
<dbReference type="InterPro" id="IPR007111">
    <property type="entry name" value="NACHT_NTPase"/>
</dbReference>
<dbReference type="SUPFAM" id="SSF52540">
    <property type="entry name" value="P-loop containing nucleoside triphosphate hydrolases"/>
    <property type="match status" value="1"/>
</dbReference>
<keyword evidence="3" id="KW-0677">Repeat</keyword>
<keyword evidence="6" id="KW-0067">ATP-binding</keyword>
<evidence type="ECO:0000256" key="2">
    <source>
        <dbReference type="ARBA" id="ARBA00022723"/>
    </source>
</evidence>